<proteinExistence type="predicted"/>
<dbReference type="AlphaFoldDB" id="A0A653L8Y6"/>
<organism evidence="1 2">
    <name type="scientific">Aeromonas veronii</name>
    <dbReference type="NCBI Taxonomy" id="654"/>
    <lineage>
        <taxon>Bacteria</taxon>
        <taxon>Pseudomonadati</taxon>
        <taxon>Pseudomonadota</taxon>
        <taxon>Gammaproteobacteria</taxon>
        <taxon>Aeromonadales</taxon>
        <taxon>Aeromonadaceae</taxon>
        <taxon>Aeromonas</taxon>
    </lineage>
</organism>
<dbReference type="EMBL" id="CABWLC010000018">
    <property type="protein sequence ID" value="VXA87503.1"/>
    <property type="molecule type" value="Genomic_DNA"/>
</dbReference>
<sequence>MGQLASGRHLAHQGEGLRRYGKALSVEAGGEAGDPQDAQRVFGKGRRDVAQQPLFQILDATVGIVELSLIIFGDGVDGEIPAQQILLQRHIGGGVADKAGVALTLFAFGTGEGILLLGFGVKKHGKVATDLGKTQRQHLFHGGADHQMIPVALRQSQQAIPYCAPNQISLQTVSPVINRGAEYIVFVTALLPYHHLPAALVSAALTWA</sequence>
<evidence type="ECO:0000313" key="2">
    <source>
        <dbReference type="Proteomes" id="UP000439123"/>
    </source>
</evidence>
<dbReference type="Proteomes" id="UP000439123">
    <property type="component" value="Unassembled WGS sequence"/>
</dbReference>
<accession>A0A653L8Y6</accession>
<gene>
    <name evidence="1" type="ORF">AERO8C_50223</name>
</gene>
<protein>
    <submittedName>
        <fullName evidence="1">Uncharacterized protein</fullName>
    </submittedName>
</protein>
<reference evidence="1 2" key="1">
    <citation type="submission" date="2019-10" db="EMBL/GenBank/DDBJ databases">
        <authorList>
            <person name="Karimi E."/>
        </authorList>
    </citation>
    <scope>NUCLEOTIDE SEQUENCE [LARGE SCALE GENOMIC DNA]</scope>
    <source>
        <strain evidence="1">Aeromonas sp. 8C</strain>
    </source>
</reference>
<evidence type="ECO:0000313" key="1">
    <source>
        <dbReference type="EMBL" id="VXA87503.1"/>
    </source>
</evidence>
<name>A0A653L8Y6_AERVE</name>